<dbReference type="OrthoDB" id="9810952at2"/>
<evidence type="ECO:0000256" key="14">
    <source>
        <dbReference type="SAM" id="Phobius"/>
    </source>
</evidence>
<evidence type="ECO:0000256" key="9">
    <source>
        <dbReference type="ARBA" id="ARBA00022989"/>
    </source>
</evidence>
<feature type="transmembrane region" description="Helical" evidence="14">
    <location>
        <begin position="285"/>
        <end position="302"/>
    </location>
</feature>
<keyword evidence="7 14" id="KW-0812">Transmembrane</keyword>
<keyword evidence="3 12" id="KW-0813">Transport</keyword>
<feature type="transmembrane region" description="Helical" evidence="14">
    <location>
        <begin position="12"/>
        <end position="32"/>
    </location>
</feature>
<keyword evidence="4 12" id="KW-1003">Cell membrane</keyword>
<evidence type="ECO:0000256" key="12">
    <source>
        <dbReference type="PIRNR" id="PIRNR006247"/>
    </source>
</evidence>
<comment type="similarity">
    <text evidence="2 12">Belongs to the TrkH potassium transport family.</text>
</comment>
<evidence type="ECO:0000256" key="10">
    <source>
        <dbReference type="ARBA" id="ARBA00023065"/>
    </source>
</evidence>
<keyword evidence="6 12" id="KW-0633">Potassium transport</keyword>
<feature type="transmembrane region" description="Helical" evidence="14">
    <location>
        <begin position="78"/>
        <end position="99"/>
    </location>
</feature>
<evidence type="ECO:0000256" key="2">
    <source>
        <dbReference type="ARBA" id="ARBA00009137"/>
    </source>
</evidence>
<evidence type="ECO:0000256" key="4">
    <source>
        <dbReference type="ARBA" id="ARBA00022475"/>
    </source>
</evidence>
<feature type="binding site" evidence="13">
    <location>
        <position position="443"/>
    </location>
    <ligand>
        <name>K(+)</name>
        <dbReference type="ChEBI" id="CHEBI:29103"/>
    </ligand>
</feature>
<evidence type="ECO:0000256" key="11">
    <source>
        <dbReference type="ARBA" id="ARBA00023136"/>
    </source>
</evidence>
<keyword evidence="13" id="KW-0479">Metal-binding</keyword>
<proteinExistence type="inferred from homology"/>
<dbReference type="GO" id="GO:0046872">
    <property type="term" value="F:metal ion binding"/>
    <property type="evidence" value="ECO:0007669"/>
    <property type="project" value="UniProtKB-KW"/>
</dbReference>
<protein>
    <recommendedName>
        <fullName evidence="12">Trk system potassium uptake protein</fullName>
    </recommendedName>
</protein>
<evidence type="ECO:0000256" key="13">
    <source>
        <dbReference type="PIRSR" id="PIRSR006247-1"/>
    </source>
</evidence>
<feature type="transmembrane region" description="Helical" evidence="14">
    <location>
        <begin position="142"/>
        <end position="170"/>
    </location>
</feature>
<dbReference type="GO" id="GO:0015379">
    <property type="term" value="F:potassium:chloride symporter activity"/>
    <property type="evidence" value="ECO:0007669"/>
    <property type="project" value="InterPro"/>
</dbReference>
<keyword evidence="16" id="KW-1185">Reference proteome</keyword>
<keyword evidence="10 12" id="KW-0406">Ion transport</keyword>
<reference evidence="15 16" key="1">
    <citation type="submission" date="2018-10" db="EMBL/GenBank/DDBJ databases">
        <title>Genomic Encyclopedia of Type Strains, Phase IV (KMG-IV): sequencing the most valuable type-strain genomes for metagenomic binning, comparative biology and taxonomic classification.</title>
        <authorList>
            <person name="Goeker M."/>
        </authorList>
    </citation>
    <scope>NUCLEOTIDE SEQUENCE [LARGE SCALE GENOMIC DNA]</scope>
    <source>
        <strain evidence="15 16">DSM 25080</strain>
    </source>
</reference>
<dbReference type="InterPro" id="IPR004772">
    <property type="entry name" value="TrkH"/>
</dbReference>
<evidence type="ECO:0000256" key="6">
    <source>
        <dbReference type="ARBA" id="ARBA00022538"/>
    </source>
</evidence>
<feature type="binding site" evidence="13">
    <location>
        <position position="326"/>
    </location>
    <ligand>
        <name>K(+)</name>
        <dbReference type="ChEBI" id="CHEBI:29103"/>
    </ligand>
</feature>
<accession>A0A3M0AEN6</accession>
<feature type="transmembrane region" description="Helical" evidence="14">
    <location>
        <begin position="38"/>
        <end position="57"/>
    </location>
</feature>
<dbReference type="Proteomes" id="UP000267187">
    <property type="component" value="Unassembled WGS sequence"/>
</dbReference>
<feature type="transmembrane region" description="Helical" evidence="14">
    <location>
        <begin position="246"/>
        <end position="264"/>
    </location>
</feature>
<dbReference type="Pfam" id="PF02386">
    <property type="entry name" value="TrkH"/>
    <property type="match status" value="1"/>
</dbReference>
<feature type="binding site" evidence="13">
    <location>
        <position position="444"/>
    </location>
    <ligand>
        <name>K(+)</name>
        <dbReference type="ChEBI" id="CHEBI:29103"/>
    </ligand>
</feature>
<name>A0A3M0AEN6_9GAMM</name>
<dbReference type="GO" id="GO:0005886">
    <property type="term" value="C:plasma membrane"/>
    <property type="evidence" value="ECO:0007669"/>
    <property type="project" value="UniProtKB-SubCell"/>
</dbReference>
<feature type="transmembrane region" description="Helical" evidence="14">
    <location>
        <begin position="468"/>
        <end position="489"/>
    </location>
</feature>
<dbReference type="RefSeq" id="WP_121875487.1">
    <property type="nucleotide sequence ID" value="NZ_REFJ01000001.1"/>
</dbReference>
<dbReference type="NCBIfam" id="TIGR00933">
    <property type="entry name" value="2a38"/>
    <property type="match status" value="1"/>
</dbReference>
<evidence type="ECO:0000313" key="16">
    <source>
        <dbReference type="Proteomes" id="UP000267187"/>
    </source>
</evidence>
<evidence type="ECO:0000256" key="3">
    <source>
        <dbReference type="ARBA" id="ARBA00022448"/>
    </source>
</evidence>
<evidence type="ECO:0000256" key="1">
    <source>
        <dbReference type="ARBA" id="ARBA00004429"/>
    </source>
</evidence>
<comment type="function">
    <text evidence="12">Low-affinity potassium transport system. Interacts with Trk system potassium uptake protein TrkA.</text>
</comment>
<evidence type="ECO:0000256" key="5">
    <source>
        <dbReference type="ARBA" id="ARBA00022519"/>
    </source>
</evidence>
<dbReference type="PIRSF" id="PIRSF006247">
    <property type="entry name" value="TrkH"/>
    <property type="match status" value="1"/>
</dbReference>
<feature type="binding site" evidence="13">
    <location>
        <position position="229"/>
    </location>
    <ligand>
        <name>K(+)</name>
        <dbReference type="ChEBI" id="CHEBI:29103"/>
    </ligand>
</feature>
<keyword evidence="5 12" id="KW-0997">Cell inner membrane</keyword>
<feature type="transmembrane region" description="Helical" evidence="14">
    <location>
        <begin position="191"/>
        <end position="211"/>
    </location>
</feature>
<dbReference type="PANTHER" id="PTHR32024:SF2">
    <property type="entry name" value="TRK SYSTEM POTASSIUM UPTAKE PROTEIN TRKG-RELATED"/>
    <property type="match status" value="1"/>
</dbReference>
<organism evidence="15 16">
    <name type="scientific">Umboniibacter marinipuniceus</name>
    <dbReference type="NCBI Taxonomy" id="569599"/>
    <lineage>
        <taxon>Bacteria</taxon>
        <taxon>Pseudomonadati</taxon>
        <taxon>Pseudomonadota</taxon>
        <taxon>Gammaproteobacteria</taxon>
        <taxon>Cellvibrionales</taxon>
        <taxon>Cellvibrionaceae</taxon>
        <taxon>Umboniibacter</taxon>
    </lineage>
</organism>
<dbReference type="EMBL" id="REFJ01000001">
    <property type="protein sequence ID" value="RMA82139.1"/>
    <property type="molecule type" value="Genomic_DNA"/>
</dbReference>
<comment type="caution">
    <text evidence="15">The sequence shown here is derived from an EMBL/GenBank/DDBJ whole genome shotgun (WGS) entry which is preliminary data.</text>
</comment>
<feature type="binding site" evidence="13">
    <location>
        <position position="121"/>
    </location>
    <ligand>
        <name>K(+)</name>
        <dbReference type="ChEBI" id="CHEBI:29103"/>
    </ligand>
</feature>
<gene>
    <name evidence="15" type="ORF">DFR27_0086</name>
</gene>
<feature type="transmembrane region" description="Helical" evidence="14">
    <location>
        <begin position="337"/>
        <end position="356"/>
    </location>
</feature>
<dbReference type="PANTHER" id="PTHR32024">
    <property type="entry name" value="TRK SYSTEM POTASSIUM UPTAKE PROTEIN TRKG-RELATED"/>
    <property type="match status" value="1"/>
</dbReference>
<comment type="subcellular location">
    <subcellularLocation>
        <location evidence="1 12">Cell inner membrane</location>
        <topology evidence="1 12">Multi-pass membrane protein</topology>
    </subcellularLocation>
</comment>
<dbReference type="InterPro" id="IPR003445">
    <property type="entry name" value="Cat_transpt"/>
</dbReference>
<feature type="binding site" evidence="13">
    <location>
        <position position="120"/>
    </location>
    <ligand>
        <name>K(+)</name>
        <dbReference type="ChEBI" id="CHEBI:29103"/>
    </ligand>
</feature>
<evidence type="ECO:0000256" key="8">
    <source>
        <dbReference type="ARBA" id="ARBA00022958"/>
    </source>
</evidence>
<feature type="transmembrane region" description="Helical" evidence="14">
    <location>
        <begin position="405"/>
        <end position="423"/>
    </location>
</feature>
<evidence type="ECO:0000256" key="7">
    <source>
        <dbReference type="ARBA" id="ARBA00022692"/>
    </source>
</evidence>
<sequence>MRFAVIGRVLGLMIWLFSAVAFLPAIVVSEWYGESHTSLSTSFYISIFVGGILFGTASTIRWAMRKQAQRYELRVRDGFIITVLFWTTLSLLGTLPFALSEELNISWVDAIFESFSGLTTTGATVISGLDTMERGLLIYRQLLQWIGGIGIIVIAVAVLPALGVGGLQLYKSETPGPVKDSKLTPRIAETAKSMASIYIALTVACAISLYVSGMSSFDAIAHALSTTSIGGFSTHDASIGFYDSNTILWVTTIFMALSGINFALHFVTWQQNSLRHYFQDSECKFYLWLLAVGIAITVWYLWLTETLPLEDAFYHGAFMLVSIATTTGFATQDFTSWPLFLPFLLFFMAFVGGSSGSTGGGMKAMRWVLLVRQGQRELYRLVHPNAIRHIKLNQKVVPSRVLESVWGFIAIYMLTFVMTWLVLMAMGYDFLTAFSAVAACINNLGPGMGDVAANYQSLGDGAKLLLSFTMLMGRLEVFTLLVLFTPTFWRD</sequence>
<keyword evidence="11 12" id="KW-0472">Membrane</keyword>
<feature type="binding site" evidence="13">
    <location>
        <position position="327"/>
    </location>
    <ligand>
        <name>K(+)</name>
        <dbReference type="ChEBI" id="CHEBI:29103"/>
    </ligand>
</feature>
<keyword evidence="9 14" id="KW-1133">Transmembrane helix</keyword>
<keyword evidence="8 12" id="KW-0630">Potassium</keyword>
<feature type="binding site" evidence="13">
    <location>
        <position position="230"/>
    </location>
    <ligand>
        <name>K(+)</name>
        <dbReference type="ChEBI" id="CHEBI:29103"/>
    </ligand>
</feature>
<dbReference type="AlphaFoldDB" id="A0A3M0AEN6"/>
<evidence type="ECO:0000313" key="15">
    <source>
        <dbReference type="EMBL" id="RMA82139.1"/>
    </source>
</evidence>